<reference evidence="1 2" key="1">
    <citation type="submission" date="2021-04" db="EMBL/GenBank/DDBJ databases">
        <title>Pseudomonas rustica sp. nov. isolated from raw milk.</title>
        <authorList>
            <person name="Fiedler G."/>
            <person name="Gieschler S."/>
            <person name="Kabisch J."/>
            <person name="Grimmler C."/>
            <person name="Brinks E."/>
            <person name="Wagner N."/>
            <person name="Hetzer B."/>
            <person name="Franz C.M.A.P."/>
            <person name="Boehnlein C."/>
        </authorList>
    </citation>
    <scope>NUCLEOTIDE SEQUENCE [LARGE SCALE GENOMIC DNA]</scope>
    <source>
        <strain evidence="1 2">MBT-4</strain>
    </source>
</reference>
<dbReference type="Pfam" id="PF13289">
    <property type="entry name" value="SIR2_2"/>
    <property type="match status" value="1"/>
</dbReference>
<organism evidence="1 2">
    <name type="scientific">Pseudomonas rustica</name>
    <dbReference type="NCBI Taxonomy" id="2827099"/>
    <lineage>
        <taxon>Bacteria</taxon>
        <taxon>Pseudomonadati</taxon>
        <taxon>Pseudomonadota</taxon>
        <taxon>Gammaproteobacteria</taxon>
        <taxon>Pseudomonadales</taxon>
        <taxon>Pseudomonadaceae</taxon>
        <taxon>Pseudomonas</taxon>
    </lineage>
</organism>
<name>A0ABS5MSK3_9PSED</name>
<sequence length="586" mass="66402">MSITNTDSTTQLAFSMSENPGVYAVLLGSGVSRSAGIPTGWEITLELIRRAGIAAGAGEQDDWHRWYVEQRDQQPNYSTLLEELASTPKERQAIIESFLKPSEDEREQGLKLPTPAHRAIADLVKTGHVRVIITTNFDRLMENALRDVGIEPTVVSSADGFAGAEPLTHTNCYILKLHGDFKDARILNTDSELSEYPLVFDGLLDRIFDEFGLIVAGWSGEWDRALRAAILRAPNRRYSSFWLTRGKLSERAQELVSHRKANMAIAPDADTFFQTLNAKVSTITQFRQPNLSSVELTVSLAKRYLSKPEYRIQFDDLVANEVERATTHLAEMYNSDGDQPGEFRDWVLRYEAASEPLARLAGVVGRWGSQHEHHLMLEVIQTLLSKGYARRAGDRDWIELKRYPAALVFYGYGLGLTRAGRLSDLYALMEHPIANQTSVRIPLIEELSPYYLEDLTGSQAWESLDSCTSRSIYDRMAEILAPAWSTSFAGVSDPTQLYERFELFCLLQLFKYREVNEESLTDAIQKNQFRHWIHGRLGTVRAARRRLSEEMSLEEFRAPLVTAGFGFASDAYLKMFFEALQRVTRF</sequence>
<dbReference type="EMBL" id="JAGYHF010000001">
    <property type="protein sequence ID" value="MBS4076771.1"/>
    <property type="molecule type" value="Genomic_DNA"/>
</dbReference>
<evidence type="ECO:0000313" key="2">
    <source>
        <dbReference type="Proteomes" id="UP000676035"/>
    </source>
</evidence>
<protein>
    <submittedName>
        <fullName evidence="1">SIR2 family protein</fullName>
    </submittedName>
</protein>
<dbReference type="Proteomes" id="UP000676035">
    <property type="component" value="Unassembled WGS sequence"/>
</dbReference>
<evidence type="ECO:0000313" key="1">
    <source>
        <dbReference type="EMBL" id="MBS4076771.1"/>
    </source>
</evidence>
<dbReference type="RefSeq" id="WP_042560287.1">
    <property type="nucleotide sequence ID" value="NZ_JAGYHF010000001.1"/>
</dbReference>
<comment type="caution">
    <text evidence="1">The sequence shown here is derived from an EMBL/GenBank/DDBJ whole genome shotgun (WGS) entry which is preliminary data.</text>
</comment>
<proteinExistence type="predicted"/>
<dbReference type="Gene3D" id="3.40.50.1220">
    <property type="entry name" value="TPP-binding domain"/>
    <property type="match status" value="1"/>
</dbReference>
<accession>A0ABS5MSK3</accession>
<keyword evidence="2" id="KW-1185">Reference proteome</keyword>
<dbReference type="InterPro" id="IPR029035">
    <property type="entry name" value="DHS-like_NAD/FAD-binding_dom"/>
</dbReference>
<gene>
    <name evidence="1" type="ORF">KFS80_00500</name>
</gene>
<dbReference type="SUPFAM" id="SSF52467">
    <property type="entry name" value="DHS-like NAD/FAD-binding domain"/>
    <property type="match status" value="1"/>
</dbReference>